<dbReference type="GO" id="GO:0004725">
    <property type="term" value="F:protein tyrosine phosphatase activity"/>
    <property type="evidence" value="ECO:0007669"/>
    <property type="project" value="UniProtKB-EC"/>
</dbReference>
<dbReference type="InterPro" id="IPR050438">
    <property type="entry name" value="LMW_PTPase"/>
</dbReference>
<feature type="active site" description="Nucleophile" evidence="4">
    <location>
        <position position="13"/>
    </location>
</feature>
<dbReference type="PANTHER" id="PTHR11717:SF31">
    <property type="entry name" value="LOW MOLECULAR WEIGHT PROTEIN-TYROSINE-PHOSPHATASE ETP-RELATED"/>
    <property type="match status" value="1"/>
</dbReference>
<dbReference type="SUPFAM" id="SSF52788">
    <property type="entry name" value="Phosphotyrosine protein phosphatases I"/>
    <property type="match status" value="1"/>
</dbReference>
<organism evidence="6 7">
    <name type="scientific">Clostridium argentinense CDC 2741</name>
    <dbReference type="NCBI Taxonomy" id="1418104"/>
    <lineage>
        <taxon>Bacteria</taxon>
        <taxon>Bacillati</taxon>
        <taxon>Bacillota</taxon>
        <taxon>Clostridia</taxon>
        <taxon>Eubacteriales</taxon>
        <taxon>Clostridiaceae</taxon>
        <taxon>Clostridium</taxon>
    </lineage>
</organism>
<dbReference type="PRINTS" id="PR00719">
    <property type="entry name" value="LMWPTPASE"/>
</dbReference>
<dbReference type="Gene3D" id="3.40.50.2300">
    <property type="match status" value="1"/>
</dbReference>
<keyword evidence="3" id="KW-0904">Protein phosphatase</keyword>
<evidence type="ECO:0000256" key="3">
    <source>
        <dbReference type="ARBA" id="ARBA00022912"/>
    </source>
</evidence>
<dbReference type="InterPro" id="IPR017867">
    <property type="entry name" value="Tyr_phospatase_low_mol_wt"/>
</dbReference>
<dbReference type="PANTHER" id="PTHR11717">
    <property type="entry name" value="LOW MOLECULAR WEIGHT PROTEIN TYROSINE PHOSPHATASE"/>
    <property type="match status" value="1"/>
</dbReference>
<proteinExistence type="inferred from homology"/>
<dbReference type="AlphaFoldDB" id="A0A0C1R4Z8"/>
<keyword evidence="7" id="KW-1185">Reference proteome</keyword>
<protein>
    <submittedName>
        <fullName evidence="6">Low molecular weight protein-tyrosine-phosphatase ywlE</fullName>
        <ecNumber evidence="6">3.1.3.48</ecNumber>
    </submittedName>
</protein>
<dbReference type="Proteomes" id="UP000031366">
    <property type="component" value="Unassembled WGS sequence"/>
</dbReference>
<evidence type="ECO:0000256" key="4">
    <source>
        <dbReference type="PIRSR" id="PIRSR617867-1"/>
    </source>
</evidence>
<evidence type="ECO:0000256" key="2">
    <source>
        <dbReference type="ARBA" id="ARBA00022801"/>
    </source>
</evidence>
<evidence type="ECO:0000259" key="5">
    <source>
        <dbReference type="SMART" id="SM00226"/>
    </source>
</evidence>
<accession>A0A0C1R4Z8</accession>
<name>A0A0C1R4Z8_9CLOT</name>
<comment type="similarity">
    <text evidence="1">Belongs to the low molecular weight phosphotyrosine protein phosphatase family.</text>
</comment>
<keyword evidence="2 6" id="KW-0378">Hydrolase</keyword>
<gene>
    <name evidence="6" type="primary">ywlE</name>
    <name evidence="6" type="ORF">U732_2611</name>
</gene>
<sequence length="150" mass="16892">MKILFICTGNTCRSNMAEALFNHHCKLENVSAISAGLFINPSSKTSIHTSNILKNKYNIDISSRDAVQLNIDILEQADLVLTMTTYIKTYLTTEVPQFSDRVFTFNEYIGKSGDVIDPFGGDIDIYSKTFNELEENVLLLIEKIKKDTSI</sequence>
<evidence type="ECO:0000313" key="6">
    <source>
        <dbReference type="EMBL" id="KIE45571.1"/>
    </source>
</evidence>
<dbReference type="Pfam" id="PF01451">
    <property type="entry name" value="LMWPc"/>
    <property type="match status" value="1"/>
</dbReference>
<reference evidence="6 7" key="1">
    <citation type="journal article" date="2015" name="Infect. Genet. Evol.">
        <title>Genomic sequences of six botulinum neurotoxin-producing strains representing three clostridial species illustrate the mobility and diversity of botulinum neurotoxin genes.</title>
        <authorList>
            <person name="Smith T.J."/>
            <person name="Hill K.K."/>
            <person name="Xie G."/>
            <person name="Foley B.T."/>
            <person name="Williamson C.H."/>
            <person name="Foster J.T."/>
            <person name="Johnson S.L."/>
            <person name="Chertkov O."/>
            <person name="Teshima H."/>
            <person name="Gibbons H.S."/>
            <person name="Johnsky L.A."/>
            <person name="Karavis M.A."/>
            <person name="Smith L.A."/>
        </authorList>
    </citation>
    <scope>NUCLEOTIDE SEQUENCE [LARGE SCALE GENOMIC DNA]</scope>
    <source>
        <strain evidence="6 7">CDC 2741</strain>
    </source>
</reference>
<dbReference type="EC" id="3.1.3.48" evidence="6"/>
<feature type="domain" description="Phosphotyrosine protein phosphatase I" evidence="5">
    <location>
        <begin position="1"/>
        <end position="143"/>
    </location>
</feature>
<dbReference type="SMART" id="SM00226">
    <property type="entry name" value="LMWPc"/>
    <property type="match status" value="1"/>
</dbReference>
<comment type="caution">
    <text evidence="6">The sequence shown here is derived from an EMBL/GenBank/DDBJ whole genome shotgun (WGS) entry which is preliminary data.</text>
</comment>
<dbReference type="RefSeq" id="WP_039635170.1">
    <property type="nucleotide sequence ID" value="NZ_AYSO01000019.1"/>
</dbReference>
<dbReference type="EMBL" id="AYSO01000019">
    <property type="protein sequence ID" value="KIE45571.1"/>
    <property type="molecule type" value="Genomic_DNA"/>
</dbReference>
<dbReference type="CDD" id="cd16344">
    <property type="entry name" value="LMWPAP"/>
    <property type="match status" value="1"/>
</dbReference>
<dbReference type="STRING" id="29341.RSJ17_21200"/>
<dbReference type="InterPro" id="IPR036196">
    <property type="entry name" value="Ptyr_pPase_sf"/>
</dbReference>
<evidence type="ECO:0000256" key="1">
    <source>
        <dbReference type="ARBA" id="ARBA00011063"/>
    </source>
</evidence>
<evidence type="ECO:0000313" key="7">
    <source>
        <dbReference type="Proteomes" id="UP000031366"/>
    </source>
</evidence>
<dbReference type="OrthoDB" id="9784339at2"/>
<dbReference type="InterPro" id="IPR023485">
    <property type="entry name" value="Ptyr_pPase"/>
</dbReference>
<feature type="active site" description="Proton donor" evidence="4">
    <location>
        <position position="117"/>
    </location>
</feature>
<feature type="active site" description="Nucleophile" evidence="4">
    <location>
        <position position="7"/>
    </location>
</feature>